<evidence type="ECO:0000256" key="2">
    <source>
        <dbReference type="ARBA" id="ARBA00023002"/>
    </source>
</evidence>
<dbReference type="SUPFAM" id="SSF51735">
    <property type="entry name" value="NAD(P)-binding Rossmann-fold domains"/>
    <property type="match status" value="1"/>
</dbReference>
<sequence>MSAALRVGLVGYGIAGAVFHAPLIASNPGLELSTVVTRNPERRAEIESRHPGTAVVDDVPAMLARGDLDLVVVASPNRLHVEHTTEALRAGLPVVVDKPFAPTAAAARELVAEARRRELPLTVFQNRRWDNDFRTLAGLIDAGELGRVHRFESRFERWVPRPKAGWRESGGPEEAGGVLYDLGSHLIDQALALFGPVASVYAEVDARRPGSEVDDDSFVALTHVGGVRSHLWVGKFTAQHGPRLRVLGDRAGYTKFGLDPQEAALRAGELPGADWGVEPEHLHGELGTVEGSAPVRTEPGAYPEFYDLLVTALRDGAPLPVDPSDAIAGLEIIEAARHSATKAEVVHLT</sequence>
<comment type="similarity">
    <text evidence="1">Belongs to the Gfo/Idh/MocA family.</text>
</comment>
<gene>
    <name evidence="5" type="ORF">BJ969_001430</name>
</gene>
<evidence type="ECO:0000259" key="3">
    <source>
        <dbReference type="Pfam" id="PF01408"/>
    </source>
</evidence>
<dbReference type="InterPro" id="IPR036291">
    <property type="entry name" value="NAD(P)-bd_dom_sf"/>
</dbReference>
<dbReference type="InterPro" id="IPR000683">
    <property type="entry name" value="Gfo/Idh/MocA-like_OxRdtase_N"/>
</dbReference>
<reference evidence="5 6" key="1">
    <citation type="submission" date="2020-08" db="EMBL/GenBank/DDBJ databases">
        <title>Sequencing the genomes of 1000 actinobacteria strains.</title>
        <authorList>
            <person name="Klenk H.-P."/>
        </authorList>
    </citation>
    <scope>NUCLEOTIDE SEQUENCE [LARGE SCALE GENOMIC DNA]</scope>
    <source>
        <strain evidence="5 6">DSM 45582</strain>
    </source>
</reference>
<dbReference type="AlphaFoldDB" id="A0A840NGL8"/>
<dbReference type="Pfam" id="PF01408">
    <property type="entry name" value="GFO_IDH_MocA"/>
    <property type="match status" value="1"/>
</dbReference>
<dbReference type="PANTHER" id="PTHR43708:SF5">
    <property type="entry name" value="CONSERVED EXPRESSED OXIDOREDUCTASE (EUROFUNG)-RELATED"/>
    <property type="match status" value="1"/>
</dbReference>
<dbReference type="RefSeq" id="WP_184478042.1">
    <property type="nucleotide sequence ID" value="NZ_JACHIV010000001.1"/>
</dbReference>
<proteinExistence type="inferred from homology"/>
<evidence type="ECO:0000313" key="6">
    <source>
        <dbReference type="Proteomes" id="UP000580474"/>
    </source>
</evidence>
<dbReference type="InterPro" id="IPR051317">
    <property type="entry name" value="Gfo/Idh/MocA_oxidoreduct"/>
</dbReference>
<dbReference type="Proteomes" id="UP000580474">
    <property type="component" value="Unassembled WGS sequence"/>
</dbReference>
<dbReference type="EMBL" id="JACHIV010000001">
    <property type="protein sequence ID" value="MBB5068342.1"/>
    <property type="molecule type" value="Genomic_DNA"/>
</dbReference>
<feature type="domain" description="Gfo/Idh/MocA-like oxidoreductase N-terminal" evidence="3">
    <location>
        <begin position="5"/>
        <end position="123"/>
    </location>
</feature>
<dbReference type="SUPFAM" id="SSF55347">
    <property type="entry name" value="Glyceraldehyde-3-phosphate dehydrogenase-like, C-terminal domain"/>
    <property type="match status" value="1"/>
</dbReference>
<keyword evidence="6" id="KW-1185">Reference proteome</keyword>
<name>A0A840NGL8_9PSEU</name>
<evidence type="ECO:0000259" key="4">
    <source>
        <dbReference type="Pfam" id="PF02894"/>
    </source>
</evidence>
<evidence type="ECO:0000313" key="5">
    <source>
        <dbReference type="EMBL" id="MBB5068342.1"/>
    </source>
</evidence>
<dbReference type="Pfam" id="PF02894">
    <property type="entry name" value="GFO_IDH_MocA_C"/>
    <property type="match status" value="1"/>
</dbReference>
<dbReference type="GO" id="GO:0016491">
    <property type="term" value="F:oxidoreductase activity"/>
    <property type="evidence" value="ECO:0007669"/>
    <property type="project" value="UniProtKB-KW"/>
</dbReference>
<keyword evidence="2" id="KW-0560">Oxidoreductase</keyword>
<organism evidence="5 6">
    <name type="scientific">Saccharopolyspora gloriosae</name>
    <dbReference type="NCBI Taxonomy" id="455344"/>
    <lineage>
        <taxon>Bacteria</taxon>
        <taxon>Bacillati</taxon>
        <taxon>Actinomycetota</taxon>
        <taxon>Actinomycetes</taxon>
        <taxon>Pseudonocardiales</taxon>
        <taxon>Pseudonocardiaceae</taxon>
        <taxon>Saccharopolyspora</taxon>
    </lineage>
</organism>
<accession>A0A840NGL8</accession>
<dbReference type="Gene3D" id="3.40.50.720">
    <property type="entry name" value="NAD(P)-binding Rossmann-like Domain"/>
    <property type="match status" value="1"/>
</dbReference>
<dbReference type="InterPro" id="IPR004104">
    <property type="entry name" value="Gfo/Idh/MocA-like_OxRdtase_C"/>
</dbReference>
<dbReference type="Gene3D" id="3.30.360.10">
    <property type="entry name" value="Dihydrodipicolinate Reductase, domain 2"/>
    <property type="match status" value="1"/>
</dbReference>
<comment type="caution">
    <text evidence="5">The sequence shown here is derived from an EMBL/GenBank/DDBJ whole genome shotgun (WGS) entry which is preliminary data.</text>
</comment>
<dbReference type="PANTHER" id="PTHR43708">
    <property type="entry name" value="CONSERVED EXPRESSED OXIDOREDUCTASE (EUROFUNG)"/>
    <property type="match status" value="1"/>
</dbReference>
<protein>
    <submittedName>
        <fullName evidence="5">Putative dehydrogenase</fullName>
    </submittedName>
</protein>
<dbReference type="GO" id="GO:0000166">
    <property type="term" value="F:nucleotide binding"/>
    <property type="evidence" value="ECO:0007669"/>
    <property type="project" value="InterPro"/>
</dbReference>
<feature type="domain" description="Gfo/Idh/MocA-like oxidoreductase C-terminal" evidence="4">
    <location>
        <begin position="139"/>
        <end position="346"/>
    </location>
</feature>
<evidence type="ECO:0000256" key="1">
    <source>
        <dbReference type="ARBA" id="ARBA00010928"/>
    </source>
</evidence>